<reference evidence="1" key="1">
    <citation type="submission" date="2021-02" db="EMBL/GenBank/DDBJ databases">
        <authorList>
            <person name="Nowell W R."/>
        </authorList>
    </citation>
    <scope>NUCLEOTIDE SEQUENCE</scope>
</reference>
<dbReference type="Proteomes" id="UP000663842">
    <property type="component" value="Unassembled WGS sequence"/>
</dbReference>
<organism evidence="1 2">
    <name type="scientific">Rotaria magnacalcarata</name>
    <dbReference type="NCBI Taxonomy" id="392030"/>
    <lineage>
        <taxon>Eukaryota</taxon>
        <taxon>Metazoa</taxon>
        <taxon>Spiralia</taxon>
        <taxon>Gnathifera</taxon>
        <taxon>Rotifera</taxon>
        <taxon>Eurotatoria</taxon>
        <taxon>Bdelloidea</taxon>
        <taxon>Philodinida</taxon>
        <taxon>Philodinidae</taxon>
        <taxon>Rotaria</taxon>
    </lineage>
</organism>
<name>A0A820J2Y8_9BILA</name>
<evidence type="ECO:0000313" key="1">
    <source>
        <dbReference type="EMBL" id="CAF4319330.1"/>
    </source>
</evidence>
<proteinExistence type="predicted"/>
<dbReference type="AlphaFoldDB" id="A0A820J2Y8"/>
<comment type="caution">
    <text evidence="1">The sequence shown here is derived from an EMBL/GenBank/DDBJ whole genome shotgun (WGS) entry which is preliminary data.</text>
</comment>
<evidence type="ECO:0000313" key="2">
    <source>
        <dbReference type="Proteomes" id="UP000663842"/>
    </source>
</evidence>
<dbReference type="EMBL" id="CAJOBF010012503">
    <property type="protein sequence ID" value="CAF4319330.1"/>
    <property type="molecule type" value="Genomic_DNA"/>
</dbReference>
<feature type="non-terminal residue" evidence="1">
    <location>
        <position position="53"/>
    </location>
</feature>
<gene>
    <name evidence="1" type="ORF">UXM345_LOCUS34376</name>
</gene>
<sequence>MQQLYDAVLLYRQQLIEEDRQWLEAFDQLSTKDERQLAIKSRMTKRILTKPLK</sequence>
<accession>A0A820J2Y8</accession>
<protein>
    <submittedName>
        <fullName evidence="1">Uncharacterized protein</fullName>
    </submittedName>
</protein>